<sequence>MKAVVLTYDKYRHLTDHMIHKYNFLWPDHPFQFRIPYQQLAGENDARHDYIEAPKDIRGTVTALLQDLPDDEWIYWCIDDKYPVWLDVPAIRQLMNDMILPTVKSDGLLFCRCRSMLDGVGLRRERLKAVSGQVYLRRKNYEQIWIHQFVRVKVIRHLFEQFADDIPNAKVMDDMKKKVLLPESHALYVTRASYAVFGESTTRGKLTMNCYHSIVEAGDALPDMPVDKESIFMGGDEVLSLRDNIKLNLKRVKNYLVQ</sequence>
<evidence type="ECO:0000313" key="1">
    <source>
        <dbReference type="EMBL" id="SDM61158.1"/>
    </source>
</evidence>
<dbReference type="AlphaFoldDB" id="A0A1G9UML5"/>
<gene>
    <name evidence="1" type="ORF">SAMN05421823_11716</name>
</gene>
<dbReference type="EMBL" id="FNFO01000017">
    <property type="protein sequence ID" value="SDM61158.1"/>
    <property type="molecule type" value="Genomic_DNA"/>
</dbReference>
<accession>A0A1G9UML5</accession>
<reference evidence="1 2" key="1">
    <citation type="submission" date="2016-10" db="EMBL/GenBank/DDBJ databases">
        <authorList>
            <person name="de Groot N.N."/>
        </authorList>
    </citation>
    <scope>NUCLEOTIDE SEQUENCE [LARGE SCALE GENOMIC DNA]</scope>
    <source>
        <strain evidence="1 2">DSM 25186</strain>
    </source>
</reference>
<proteinExistence type="predicted"/>
<keyword evidence="2" id="KW-1185">Reference proteome</keyword>
<name>A0A1G9UML5_9BACT</name>
<evidence type="ECO:0000313" key="2">
    <source>
        <dbReference type="Proteomes" id="UP000198510"/>
    </source>
</evidence>
<dbReference type="Proteomes" id="UP000198510">
    <property type="component" value="Unassembled WGS sequence"/>
</dbReference>
<organism evidence="1 2">
    <name type="scientific">Catalinimonas alkaloidigena</name>
    <dbReference type="NCBI Taxonomy" id="1075417"/>
    <lineage>
        <taxon>Bacteria</taxon>
        <taxon>Pseudomonadati</taxon>
        <taxon>Bacteroidota</taxon>
        <taxon>Cytophagia</taxon>
        <taxon>Cytophagales</taxon>
        <taxon>Catalimonadaceae</taxon>
        <taxon>Catalinimonas</taxon>
    </lineage>
</organism>
<protein>
    <submittedName>
        <fullName evidence="1">Uncharacterized protein</fullName>
    </submittedName>
</protein>
<dbReference type="OrthoDB" id="9554497at2"/>